<keyword evidence="3" id="KW-1185">Reference proteome</keyword>
<organism evidence="2 3">
    <name type="scientific">Folsomia candida</name>
    <name type="common">Springtail</name>
    <dbReference type="NCBI Taxonomy" id="158441"/>
    <lineage>
        <taxon>Eukaryota</taxon>
        <taxon>Metazoa</taxon>
        <taxon>Ecdysozoa</taxon>
        <taxon>Arthropoda</taxon>
        <taxon>Hexapoda</taxon>
        <taxon>Collembola</taxon>
        <taxon>Entomobryomorpha</taxon>
        <taxon>Isotomoidea</taxon>
        <taxon>Isotomidae</taxon>
        <taxon>Proisotominae</taxon>
        <taxon>Folsomia</taxon>
    </lineage>
</organism>
<keyword evidence="1" id="KW-0812">Transmembrane</keyword>
<sequence length="182" mass="20606">MNLYPLNVLVIVYEMSWQLEPRYSTLLAKRTLFLCWVVAAIGATFTIFTTEYVTNDENLIEGKCITDQTVGPTVVDAKLCRIRCFFVYSGIFILLWIPFGVLVSMNRIMASKTPPAAQYSADNTPSICTNLVICTFHVFMTLGPVILLWNGNVKCCKRMRHPRRVIYPRTQNLPGGVLETAM</sequence>
<feature type="transmembrane region" description="Helical" evidence="1">
    <location>
        <begin position="127"/>
        <end position="149"/>
    </location>
</feature>
<evidence type="ECO:0000313" key="3">
    <source>
        <dbReference type="Proteomes" id="UP000198287"/>
    </source>
</evidence>
<gene>
    <name evidence="2" type="ORF">Fcan01_27646</name>
</gene>
<feature type="transmembrane region" description="Helical" evidence="1">
    <location>
        <begin position="85"/>
        <end position="106"/>
    </location>
</feature>
<dbReference type="AlphaFoldDB" id="A0A226CW60"/>
<proteinExistence type="predicted"/>
<name>A0A226CW60_FOLCA</name>
<evidence type="ECO:0000256" key="1">
    <source>
        <dbReference type="SAM" id="Phobius"/>
    </source>
</evidence>
<keyword evidence="1" id="KW-1133">Transmembrane helix</keyword>
<accession>A0A226CW60</accession>
<protein>
    <recommendedName>
        <fullName evidence="4">G-protein coupled receptors family 1 profile domain-containing protein</fullName>
    </recommendedName>
</protein>
<evidence type="ECO:0000313" key="2">
    <source>
        <dbReference type="EMBL" id="OXA37595.1"/>
    </source>
</evidence>
<feature type="transmembrane region" description="Helical" evidence="1">
    <location>
        <begin position="31"/>
        <end position="49"/>
    </location>
</feature>
<dbReference type="EMBL" id="LNIX01000055">
    <property type="protein sequence ID" value="OXA37595.1"/>
    <property type="molecule type" value="Genomic_DNA"/>
</dbReference>
<evidence type="ECO:0008006" key="4">
    <source>
        <dbReference type="Google" id="ProtNLM"/>
    </source>
</evidence>
<reference evidence="2 3" key="1">
    <citation type="submission" date="2015-12" db="EMBL/GenBank/DDBJ databases">
        <title>The genome of Folsomia candida.</title>
        <authorList>
            <person name="Faddeeva A."/>
            <person name="Derks M.F."/>
            <person name="Anvar Y."/>
            <person name="Smit S."/>
            <person name="Van Straalen N."/>
            <person name="Roelofs D."/>
        </authorList>
    </citation>
    <scope>NUCLEOTIDE SEQUENCE [LARGE SCALE GENOMIC DNA]</scope>
    <source>
        <strain evidence="2 3">VU population</strain>
        <tissue evidence="2">Whole body</tissue>
    </source>
</reference>
<keyword evidence="1" id="KW-0472">Membrane</keyword>
<comment type="caution">
    <text evidence="2">The sequence shown here is derived from an EMBL/GenBank/DDBJ whole genome shotgun (WGS) entry which is preliminary data.</text>
</comment>
<dbReference type="Proteomes" id="UP000198287">
    <property type="component" value="Unassembled WGS sequence"/>
</dbReference>